<dbReference type="GO" id="GO:0006508">
    <property type="term" value="P:proteolysis"/>
    <property type="evidence" value="ECO:0007669"/>
    <property type="project" value="InterPro"/>
</dbReference>
<dbReference type="PROSITE" id="PS51786">
    <property type="entry name" value="LON_PROTEOLYTIC"/>
    <property type="match status" value="1"/>
</dbReference>
<dbReference type="PROSITE" id="PS50106">
    <property type="entry name" value="PDZ"/>
    <property type="match status" value="1"/>
</dbReference>
<dbReference type="GO" id="GO:0030163">
    <property type="term" value="P:protein catabolic process"/>
    <property type="evidence" value="ECO:0007669"/>
    <property type="project" value="InterPro"/>
</dbReference>
<proteinExistence type="predicted"/>
<name>A0A6J6HKU5_9ZZZZ</name>
<feature type="domain" description="Lon proteolytic" evidence="2">
    <location>
        <begin position="249"/>
        <end position="346"/>
    </location>
</feature>
<protein>
    <submittedName>
        <fullName evidence="3">Unannotated protein</fullName>
    </submittedName>
</protein>
<dbReference type="Gene3D" id="3.30.230.10">
    <property type="match status" value="1"/>
</dbReference>
<dbReference type="Pfam" id="PF05362">
    <property type="entry name" value="Lon_C"/>
    <property type="match status" value="1"/>
</dbReference>
<dbReference type="GO" id="GO:0004252">
    <property type="term" value="F:serine-type endopeptidase activity"/>
    <property type="evidence" value="ECO:0007669"/>
    <property type="project" value="InterPro"/>
</dbReference>
<dbReference type="SUPFAM" id="SSF54211">
    <property type="entry name" value="Ribosomal protein S5 domain 2-like"/>
    <property type="match status" value="1"/>
</dbReference>
<reference evidence="3" key="1">
    <citation type="submission" date="2020-05" db="EMBL/GenBank/DDBJ databases">
        <authorList>
            <person name="Chiriac C."/>
            <person name="Salcher M."/>
            <person name="Ghai R."/>
            <person name="Kavagutti S V."/>
        </authorList>
    </citation>
    <scope>NUCLEOTIDE SEQUENCE</scope>
</reference>
<feature type="domain" description="PDZ" evidence="1">
    <location>
        <begin position="125"/>
        <end position="207"/>
    </location>
</feature>
<dbReference type="AlphaFoldDB" id="A0A6J6HKU5"/>
<evidence type="ECO:0000313" key="3">
    <source>
        <dbReference type="EMBL" id="CAB4614431.1"/>
    </source>
</evidence>
<dbReference type="InterPro" id="IPR008269">
    <property type="entry name" value="Lon_proteolytic"/>
</dbReference>
<dbReference type="SUPFAM" id="SSF50156">
    <property type="entry name" value="PDZ domain-like"/>
    <property type="match status" value="1"/>
</dbReference>
<dbReference type="InterPro" id="IPR001478">
    <property type="entry name" value="PDZ"/>
</dbReference>
<dbReference type="Pfam" id="PF13180">
    <property type="entry name" value="PDZ_2"/>
    <property type="match status" value="1"/>
</dbReference>
<dbReference type="EMBL" id="CAEZVB010000005">
    <property type="protein sequence ID" value="CAB4614431.1"/>
    <property type="molecule type" value="Genomic_DNA"/>
</dbReference>
<dbReference type="InterPro" id="IPR027065">
    <property type="entry name" value="Lon_Prtase"/>
</dbReference>
<organism evidence="3">
    <name type="scientific">freshwater metagenome</name>
    <dbReference type="NCBI Taxonomy" id="449393"/>
    <lineage>
        <taxon>unclassified sequences</taxon>
        <taxon>metagenomes</taxon>
        <taxon>ecological metagenomes</taxon>
    </lineage>
</organism>
<gene>
    <name evidence="3" type="ORF">UFOPK1908_00276</name>
    <name evidence="4" type="ORF">UFOPK3576_01298</name>
</gene>
<evidence type="ECO:0000259" key="2">
    <source>
        <dbReference type="PROSITE" id="PS51786"/>
    </source>
</evidence>
<dbReference type="SMART" id="SM00228">
    <property type="entry name" value="PDZ"/>
    <property type="match status" value="1"/>
</dbReference>
<dbReference type="InterPro" id="IPR014721">
    <property type="entry name" value="Ribsml_uS5_D2-typ_fold_subgr"/>
</dbReference>
<evidence type="ECO:0000259" key="1">
    <source>
        <dbReference type="PROSITE" id="PS50106"/>
    </source>
</evidence>
<dbReference type="GO" id="GO:0004176">
    <property type="term" value="F:ATP-dependent peptidase activity"/>
    <property type="evidence" value="ECO:0007669"/>
    <property type="project" value="InterPro"/>
</dbReference>
<dbReference type="InterPro" id="IPR036034">
    <property type="entry name" value="PDZ_sf"/>
</dbReference>
<dbReference type="GO" id="GO:0005524">
    <property type="term" value="F:ATP binding"/>
    <property type="evidence" value="ECO:0007669"/>
    <property type="project" value="InterPro"/>
</dbReference>
<dbReference type="EMBL" id="CAFBMO010000063">
    <property type="protein sequence ID" value="CAB4913771.1"/>
    <property type="molecule type" value="Genomic_DNA"/>
</dbReference>
<sequence length="359" mass="37257">MSRNFLNTPMSKRARVLFMSGVSLMVLILIALLLPVPFVRMSPGPTFNVIGERDGKQMIEVSGTTTYPVTGDLRMVTVLESGGPRGGLSFITAIASWFNSEDAVVPRELVYPDDVSGDDVKSQQAAMFSSSETDAVGAAMVYLDEPTTQTVIVAAVNSDAPATGKLEPGDVIVAVNGAAIAETKQVSAMIQAQPVGTTFRFTIERNGKKQDVEVTSAANPENNKTPYIGIGVGVVLTPEFEVKFNVDGVGGPSAGLMLSMGLIDKLTPGDLAKGKDIAGTGTIRPDGTVGGIGGIRQKLAGASTAGAKLFLVPAGNCKEAQGHIPEGLTVTPVKTLTDGINAVEKWTAGLPVPACPVQT</sequence>
<accession>A0A6J6HKU5</accession>
<evidence type="ECO:0000313" key="4">
    <source>
        <dbReference type="EMBL" id="CAB4913771.1"/>
    </source>
</evidence>
<dbReference type="InterPro" id="IPR020568">
    <property type="entry name" value="Ribosomal_Su5_D2-typ_SF"/>
</dbReference>
<dbReference type="PANTHER" id="PTHR10046">
    <property type="entry name" value="ATP DEPENDENT LON PROTEASE FAMILY MEMBER"/>
    <property type="match status" value="1"/>
</dbReference>